<keyword evidence="4" id="KW-0677">Repeat</keyword>
<sequence length="496" mass="56548">MANYQPLELIKFPKKPTSETAEQKYWKSFRNVLLRQDHAAIVNVASSSDFYTCTSSNSVRFFNYQNSHEFSISRFRTLALGGCFRNDGELFTAGDIEGKVSIFQVNTKTLLRNYKHPKPAYAMTFWGDGNFITGCDDGNVRLWDLSQNKELEAWQGHNDYVRAIGTVGELAISGGMDGIIKLWDKRIGMVKEFNHNAPVSAVLGINDFLITAGHTNYKVWDLNQNKLLHTYSTHSKNITSISTDSHNTRLITSSLDGSVKIHNLKDFTVGHTIKYPSPVLSAKVTNENSHLVVGMADGKLSVRQHKNAKPKRKKKIEETDQIYLEKWEEYRKTAPTETVKDYKYFNRGVYSKPDGNEIQIEGQIKKKLKEYDVLLKKFRYSEVIDLAFELDRPELIITIIQELEQRDGLIAALKQREPQDIAKIIAWVAEKVNNPKYSHVVIPLANIVVDMYSAVSLINPEVKKELEELREAAAEEYKLKAESLEVIGMIDYLIND</sequence>
<reference evidence="8" key="1">
    <citation type="submission" date="2021-09" db="EMBL/GenBank/DDBJ databases">
        <authorList>
            <consortium name="AG Swart"/>
            <person name="Singh M."/>
            <person name="Singh A."/>
            <person name="Seah K."/>
            <person name="Emmerich C."/>
        </authorList>
    </citation>
    <scope>NUCLEOTIDE SEQUENCE</scope>
    <source>
        <strain evidence="8">ATCC30299</strain>
    </source>
</reference>
<dbReference type="SUPFAM" id="SSF50978">
    <property type="entry name" value="WD40 repeat-like"/>
    <property type="match status" value="1"/>
</dbReference>
<feature type="repeat" description="WD" evidence="6">
    <location>
        <begin position="231"/>
        <end position="272"/>
    </location>
</feature>
<dbReference type="Pfam" id="PF00400">
    <property type="entry name" value="WD40"/>
    <property type="match status" value="3"/>
</dbReference>
<proteinExistence type="predicted"/>
<dbReference type="Pfam" id="PF09384">
    <property type="entry name" value="UTP15_C"/>
    <property type="match status" value="1"/>
</dbReference>
<comment type="caution">
    <text evidence="8">The sequence shown here is derived from an EMBL/GenBank/DDBJ whole genome shotgun (WGS) entry which is preliminary data.</text>
</comment>
<dbReference type="PANTHER" id="PTHR19924">
    <property type="entry name" value="UTP15 U3 SMALL NUCLEOLAR RNA-ASSOCIATED PROTEIN 15 FAMILY MEMBER"/>
    <property type="match status" value="1"/>
</dbReference>
<dbReference type="InterPro" id="IPR018983">
    <property type="entry name" value="U3_snoRNA-assocProt_15_C"/>
</dbReference>
<dbReference type="EMBL" id="CAJZBQ010000044">
    <property type="protein sequence ID" value="CAG9327530.1"/>
    <property type="molecule type" value="Genomic_DNA"/>
</dbReference>
<keyword evidence="2" id="KW-0698">rRNA processing</keyword>
<comment type="subcellular location">
    <subcellularLocation>
        <location evidence="1">Nucleus</location>
        <location evidence="1">Nucleolus</location>
    </subcellularLocation>
</comment>
<accession>A0AAU9JQZ2</accession>
<dbReference type="GO" id="GO:0005730">
    <property type="term" value="C:nucleolus"/>
    <property type="evidence" value="ECO:0007669"/>
    <property type="project" value="UniProtKB-SubCell"/>
</dbReference>
<dbReference type="PANTHER" id="PTHR19924:SF26">
    <property type="entry name" value="U3 SMALL NUCLEOLAR RNA-ASSOCIATED PROTEIN 15 HOMOLOG"/>
    <property type="match status" value="1"/>
</dbReference>
<keyword evidence="5" id="KW-0539">Nucleus</keyword>
<evidence type="ECO:0000259" key="7">
    <source>
        <dbReference type="Pfam" id="PF09384"/>
    </source>
</evidence>
<name>A0AAU9JQZ2_9CILI</name>
<dbReference type="Gene3D" id="2.130.10.10">
    <property type="entry name" value="YVTN repeat-like/Quinoprotein amine dehydrogenase"/>
    <property type="match status" value="2"/>
</dbReference>
<organism evidence="8 9">
    <name type="scientific">Blepharisma stoltei</name>
    <dbReference type="NCBI Taxonomy" id="1481888"/>
    <lineage>
        <taxon>Eukaryota</taxon>
        <taxon>Sar</taxon>
        <taxon>Alveolata</taxon>
        <taxon>Ciliophora</taxon>
        <taxon>Postciliodesmatophora</taxon>
        <taxon>Heterotrichea</taxon>
        <taxon>Heterotrichida</taxon>
        <taxon>Blepharismidae</taxon>
        <taxon>Blepharisma</taxon>
    </lineage>
</organism>
<keyword evidence="9" id="KW-1185">Reference proteome</keyword>
<dbReference type="InterPro" id="IPR015943">
    <property type="entry name" value="WD40/YVTN_repeat-like_dom_sf"/>
</dbReference>
<dbReference type="Proteomes" id="UP001162131">
    <property type="component" value="Unassembled WGS sequence"/>
</dbReference>
<protein>
    <recommendedName>
        <fullName evidence="7">U3 small nucleolar RNA-associated protein 15 C-terminal domain-containing protein</fullName>
    </recommendedName>
</protein>
<keyword evidence="3 6" id="KW-0853">WD repeat</keyword>
<feature type="repeat" description="WD" evidence="6">
    <location>
        <begin position="154"/>
        <end position="184"/>
    </location>
</feature>
<dbReference type="InterPro" id="IPR001680">
    <property type="entry name" value="WD40_rpt"/>
</dbReference>
<dbReference type="PROSITE" id="PS50082">
    <property type="entry name" value="WD_REPEATS_2"/>
    <property type="match status" value="3"/>
</dbReference>
<evidence type="ECO:0000256" key="2">
    <source>
        <dbReference type="ARBA" id="ARBA00022552"/>
    </source>
</evidence>
<feature type="domain" description="U3 small nucleolar RNA-associated protein 15 C-terminal" evidence="7">
    <location>
        <begin position="352"/>
        <end position="493"/>
    </location>
</feature>
<evidence type="ECO:0000256" key="4">
    <source>
        <dbReference type="ARBA" id="ARBA00022737"/>
    </source>
</evidence>
<evidence type="ECO:0000256" key="3">
    <source>
        <dbReference type="ARBA" id="ARBA00022574"/>
    </source>
</evidence>
<evidence type="ECO:0000256" key="5">
    <source>
        <dbReference type="ARBA" id="ARBA00023242"/>
    </source>
</evidence>
<gene>
    <name evidence="8" type="ORF">BSTOLATCC_MIC44165</name>
</gene>
<evidence type="ECO:0000256" key="1">
    <source>
        <dbReference type="ARBA" id="ARBA00004604"/>
    </source>
</evidence>
<dbReference type="AlphaFoldDB" id="A0AAU9JQZ2"/>
<evidence type="ECO:0000313" key="8">
    <source>
        <dbReference type="EMBL" id="CAG9327530.1"/>
    </source>
</evidence>
<dbReference type="GO" id="GO:0006364">
    <property type="term" value="P:rRNA processing"/>
    <property type="evidence" value="ECO:0007669"/>
    <property type="project" value="UniProtKB-KW"/>
</dbReference>
<dbReference type="InterPro" id="IPR036322">
    <property type="entry name" value="WD40_repeat_dom_sf"/>
</dbReference>
<feature type="repeat" description="WD" evidence="6">
    <location>
        <begin position="131"/>
        <end position="153"/>
    </location>
</feature>
<dbReference type="GO" id="GO:0045943">
    <property type="term" value="P:positive regulation of transcription by RNA polymerase I"/>
    <property type="evidence" value="ECO:0007669"/>
    <property type="project" value="TreeGrafter"/>
</dbReference>
<evidence type="ECO:0000313" key="9">
    <source>
        <dbReference type="Proteomes" id="UP001162131"/>
    </source>
</evidence>
<dbReference type="SMART" id="SM00320">
    <property type="entry name" value="WD40"/>
    <property type="match status" value="5"/>
</dbReference>
<evidence type="ECO:0000256" key="6">
    <source>
        <dbReference type="PROSITE-ProRule" id="PRU00221"/>
    </source>
</evidence>